<dbReference type="SUPFAM" id="SSF53448">
    <property type="entry name" value="Nucleotide-diphospho-sugar transferases"/>
    <property type="match status" value="1"/>
</dbReference>
<dbReference type="Pfam" id="PF05704">
    <property type="entry name" value="Caps_synth"/>
    <property type="match status" value="1"/>
</dbReference>
<dbReference type="RefSeq" id="WP_191910612.1">
    <property type="nucleotide sequence ID" value="NZ_JABUXR010000001.1"/>
</dbReference>
<dbReference type="EMBL" id="JABUXR010000001">
    <property type="protein sequence ID" value="MBD8084769.1"/>
    <property type="molecule type" value="Genomic_DNA"/>
</dbReference>
<accession>A0ABR8ZHJ8</accession>
<dbReference type="InterPro" id="IPR029044">
    <property type="entry name" value="Nucleotide-diphossugar_trans"/>
</dbReference>
<dbReference type="Gene3D" id="3.90.550.20">
    <property type="match status" value="1"/>
</dbReference>
<organism evidence="1 2">
    <name type="scientific">Limosilactobacillus urinaemulieris</name>
    <dbReference type="NCBI Taxonomy" id="2742600"/>
    <lineage>
        <taxon>Bacteria</taxon>
        <taxon>Bacillati</taxon>
        <taxon>Bacillota</taxon>
        <taxon>Bacilli</taxon>
        <taxon>Lactobacillales</taxon>
        <taxon>Lactobacillaceae</taxon>
        <taxon>Limosilactobacillus</taxon>
    </lineage>
</organism>
<sequence>MENLSFLLAKVLYRLPFFDEESRKFNNYRHNKINKELLPIFEEAYQQTKIQSSKRTDSKKSEIIWFFWWQGRESMPELVSKCYQSILSNSGRYRVQLITKSNINNYIKISDQIKRKLSEGAISLTHFSDIVRFKLLEEYGGLWLDATVYVTKSLETTDISNLFTCSGYPKNKNFNIAKGRWTGFCIGGPSRNLLFVFMNKFFEAYWNKYSYQLDFFLIDYALNYAWEKDLSDFQTITRKYQNFDPQMFNLLPILNKQFNDEIASQLVKDSFIFKLSNRKKITKNNKNFFTNLSKLQNK</sequence>
<dbReference type="Proteomes" id="UP000645007">
    <property type="component" value="Unassembled WGS sequence"/>
</dbReference>
<dbReference type="InterPro" id="IPR008441">
    <property type="entry name" value="AfumC-like_glycosyl_Trfase"/>
</dbReference>
<comment type="caution">
    <text evidence="1">The sequence shown here is derived from an EMBL/GenBank/DDBJ whole genome shotgun (WGS) entry which is preliminary data.</text>
</comment>
<reference evidence="1 2" key="1">
    <citation type="submission" date="2020-06" db="EMBL/GenBank/DDBJ databases">
        <title>Limosilactobacillus sp. nov.</title>
        <authorList>
            <person name="Ksiezarek M."/>
            <person name="Goncalves Ribeiro T."/>
            <person name="Rocha J."/>
            <person name="Grosso F."/>
            <person name="Peixe L."/>
        </authorList>
    </citation>
    <scope>NUCLEOTIDE SEQUENCE [LARGE SCALE GENOMIC DNA]</scope>
    <source>
        <strain evidence="2">c9Ua_26_M</strain>
    </source>
</reference>
<evidence type="ECO:0000313" key="2">
    <source>
        <dbReference type="Proteomes" id="UP000645007"/>
    </source>
</evidence>
<keyword evidence="2" id="KW-1185">Reference proteome</keyword>
<name>A0ABR8ZHJ8_9LACO</name>
<evidence type="ECO:0000313" key="1">
    <source>
        <dbReference type="EMBL" id="MBD8084769.1"/>
    </source>
</evidence>
<protein>
    <submittedName>
        <fullName evidence="1">Capsular polysaccharide synthesis family protein</fullName>
    </submittedName>
</protein>
<gene>
    <name evidence="1" type="ORF">HUK45_00545</name>
</gene>
<proteinExistence type="predicted"/>